<dbReference type="InterPro" id="IPR016032">
    <property type="entry name" value="Sig_transdc_resp-reg_C-effctor"/>
</dbReference>
<dbReference type="EMBL" id="MT141336">
    <property type="protein sequence ID" value="QJA58707.1"/>
    <property type="molecule type" value="Genomic_DNA"/>
</dbReference>
<keyword evidence="1" id="KW-0238">DNA-binding</keyword>
<dbReference type="Gene3D" id="1.10.10.10">
    <property type="entry name" value="Winged helix-like DNA-binding domain superfamily/Winged helix DNA-binding domain"/>
    <property type="match status" value="1"/>
</dbReference>
<reference evidence="1" key="1">
    <citation type="submission" date="2020-03" db="EMBL/GenBank/DDBJ databases">
        <title>The deep terrestrial virosphere.</title>
        <authorList>
            <person name="Holmfeldt K."/>
            <person name="Nilsson E."/>
            <person name="Simone D."/>
            <person name="Lopez-Fernandez M."/>
            <person name="Wu X."/>
            <person name="de Brujin I."/>
            <person name="Lundin D."/>
            <person name="Andersson A."/>
            <person name="Bertilsson S."/>
            <person name="Dopson M."/>
        </authorList>
    </citation>
    <scope>NUCLEOTIDE SEQUENCE</scope>
    <source>
        <strain evidence="1">MM415B01415</strain>
    </source>
</reference>
<accession>A0A6M3INS6</accession>
<dbReference type="SUPFAM" id="SSF46894">
    <property type="entry name" value="C-terminal effector domain of the bipartite response regulators"/>
    <property type="match status" value="1"/>
</dbReference>
<evidence type="ECO:0000313" key="1">
    <source>
        <dbReference type="EMBL" id="QJA58707.1"/>
    </source>
</evidence>
<name>A0A6M3INS6_9ZZZZ</name>
<dbReference type="GO" id="GO:0006355">
    <property type="term" value="P:regulation of DNA-templated transcription"/>
    <property type="evidence" value="ECO:0007669"/>
    <property type="project" value="InterPro"/>
</dbReference>
<gene>
    <name evidence="1" type="ORF">MM415B01415_0010</name>
</gene>
<protein>
    <submittedName>
        <fullName evidence="1">Putative LuxR-type DNA-binding HTH domain containing protein</fullName>
    </submittedName>
</protein>
<proteinExistence type="predicted"/>
<sequence>MNGSESAMAAQTTLYGFETREPDLRRSDRSGCYDIKQLWQRSHEIIGLAIRGFKQKEIAEVLNISPVTVSNTLNSTLGREKTSEMREERDKEFVDVAKEIARLSEKALKVYEQIFEAPSGDLKLKKETADTVLMDLGGHRAPTKLVTGHFTATAEEIESFKQRGIKAARDAGMLIDVTPKEVENAGGCEADTKSLISTTVKSEGTRP</sequence>
<organism evidence="1">
    <name type="scientific">viral metagenome</name>
    <dbReference type="NCBI Taxonomy" id="1070528"/>
    <lineage>
        <taxon>unclassified sequences</taxon>
        <taxon>metagenomes</taxon>
        <taxon>organismal metagenomes</taxon>
    </lineage>
</organism>
<dbReference type="InterPro" id="IPR036388">
    <property type="entry name" value="WH-like_DNA-bd_sf"/>
</dbReference>
<dbReference type="GO" id="GO:0003677">
    <property type="term" value="F:DNA binding"/>
    <property type="evidence" value="ECO:0007669"/>
    <property type="project" value="UniProtKB-KW"/>
</dbReference>
<dbReference type="AlphaFoldDB" id="A0A6M3INS6"/>